<sequence length="350" mass="36958">MAVAALRKPAALKAGDKIATVSPSWGGPGSYPQRYAAGKAQFEGAFGVRVIEMDHTMASPDWVAANPKARAEDLMAAFADPSIAGIVCTIGGDDSIRLLPYLDLDVIRNNPKVFLGFSDTTSLHLACATAGLASFYGPSVMAGLGESGGMHQYTVDALRRALFELTPPGLVPVNTEGWTAERTDWGDAASQAKRRVLAPTDAPRILQGTGTARGHLLGGCAEVLEMAKGTAWWPALDMWRGAILFLETSEDAPSPKFVRYWLRNYAAQGILGVVNGLLIARADTGGDPNYQADIEAAIVDVLRESGLSDLPVLAGLDFGHTQPMLTLPIGAQAEIDCAAETLRILEAGVV</sequence>
<dbReference type="Pfam" id="PF17676">
    <property type="entry name" value="Peptidase_S66C"/>
    <property type="match status" value="1"/>
</dbReference>
<dbReference type="AlphaFoldDB" id="A0A0F5QHE9"/>
<evidence type="ECO:0000313" key="6">
    <source>
        <dbReference type="Proteomes" id="UP000033411"/>
    </source>
</evidence>
<comment type="similarity">
    <text evidence="1">Belongs to the peptidase S66 family.</text>
</comment>
<keyword evidence="6" id="KW-1185">Reference proteome</keyword>
<dbReference type="InterPro" id="IPR027478">
    <property type="entry name" value="LdcA_N"/>
</dbReference>
<evidence type="ECO:0000313" key="5">
    <source>
        <dbReference type="EMBL" id="KKC39449.1"/>
    </source>
</evidence>
<dbReference type="SUPFAM" id="SSF52317">
    <property type="entry name" value="Class I glutamine amidotransferase-like"/>
    <property type="match status" value="1"/>
</dbReference>
<dbReference type="EMBL" id="LANJ01000011">
    <property type="protein sequence ID" value="KKC39449.1"/>
    <property type="molecule type" value="Genomic_DNA"/>
</dbReference>
<dbReference type="PATRIC" id="fig|1293439.3.peg.431"/>
<dbReference type="RefSeq" id="WP_046138326.1">
    <property type="nucleotide sequence ID" value="NZ_LANJ01000011.1"/>
</dbReference>
<dbReference type="Pfam" id="PF02016">
    <property type="entry name" value="Peptidase_S66"/>
    <property type="match status" value="1"/>
</dbReference>
<dbReference type="InterPro" id="IPR040449">
    <property type="entry name" value="Peptidase_S66_N"/>
</dbReference>
<keyword evidence="2" id="KW-0378">Hydrolase</keyword>
<dbReference type="STRING" id="1293439.WH87_04365"/>
<dbReference type="CDD" id="cd07062">
    <property type="entry name" value="Peptidase_S66_mccF_like"/>
    <property type="match status" value="1"/>
</dbReference>
<dbReference type="Gene3D" id="3.40.50.10740">
    <property type="entry name" value="Class I glutamine amidotransferase-like"/>
    <property type="match status" value="1"/>
</dbReference>
<evidence type="ECO:0000259" key="3">
    <source>
        <dbReference type="Pfam" id="PF02016"/>
    </source>
</evidence>
<dbReference type="PANTHER" id="PTHR30237:SF4">
    <property type="entry name" value="LD-CARBOXYPEPTIDASE C-TERMINAL DOMAIN-CONTAINING PROTEIN"/>
    <property type="match status" value="1"/>
</dbReference>
<proteinExistence type="inferred from homology"/>
<dbReference type="InterPro" id="IPR040921">
    <property type="entry name" value="Peptidase_S66C"/>
</dbReference>
<dbReference type="InterPro" id="IPR029062">
    <property type="entry name" value="Class_I_gatase-like"/>
</dbReference>
<accession>A0A0F5QHE9</accession>
<dbReference type="PIRSF" id="PIRSF028757">
    <property type="entry name" value="LD-carboxypeptidase"/>
    <property type="match status" value="1"/>
</dbReference>
<protein>
    <submittedName>
        <fullName evidence="5">Peptidase S66</fullName>
    </submittedName>
</protein>
<name>A0A0F5QHE9_9HYPH</name>
<evidence type="ECO:0000259" key="4">
    <source>
        <dbReference type="Pfam" id="PF17676"/>
    </source>
</evidence>
<feature type="domain" description="LD-carboxypeptidase N-terminal" evidence="3">
    <location>
        <begin position="18"/>
        <end position="137"/>
    </location>
</feature>
<dbReference type="InterPro" id="IPR027461">
    <property type="entry name" value="Carboxypeptidase_A_C_sf"/>
</dbReference>
<dbReference type="InterPro" id="IPR003507">
    <property type="entry name" value="S66_fam"/>
</dbReference>
<dbReference type="PANTHER" id="PTHR30237">
    <property type="entry name" value="MURAMOYLTETRAPEPTIDE CARBOXYPEPTIDASE"/>
    <property type="match status" value="1"/>
</dbReference>
<evidence type="ECO:0000256" key="2">
    <source>
        <dbReference type="ARBA" id="ARBA00022801"/>
    </source>
</evidence>
<comment type="caution">
    <text evidence="5">The sequence shown here is derived from an EMBL/GenBank/DDBJ whole genome shotgun (WGS) entry which is preliminary data.</text>
</comment>
<dbReference type="GO" id="GO:0016787">
    <property type="term" value="F:hydrolase activity"/>
    <property type="evidence" value="ECO:0007669"/>
    <property type="project" value="UniProtKB-KW"/>
</dbReference>
<organism evidence="5 6">
    <name type="scientific">Devosia epidermidihirudinis</name>
    <dbReference type="NCBI Taxonomy" id="1293439"/>
    <lineage>
        <taxon>Bacteria</taxon>
        <taxon>Pseudomonadati</taxon>
        <taxon>Pseudomonadota</taxon>
        <taxon>Alphaproteobacteria</taxon>
        <taxon>Hyphomicrobiales</taxon>
        <taxon>Devosiaceae</taxon>
        <taxon>Devosia</taxon>
    </lineage>
</organism>
<gene>
    <name evidence="5" type="ORF">WH87_04365</name>
</gene>
<dbReference type="SUPFAM" id="SSF141986">
    <property type="entry name" value="LD-carboxypeptidase A C-terminal domain-like"/>
    <property type="match status" value="1"/>
</dbReference>
<dbReference type="Gene3D" id="3.50.30.60">
    <property type="entry name" value="LD-carboxypeptidase A C-terminal domain-like"/>
    <property type="match status" value="1"/>
</dbReference>
<dbReference type="Proteomes" id="UP000033411">
    <property type="component" value="Unassembled WGS sequence"/>
</dbReference>
<evidence type="ECO:0000256" key="1">
    <source>
        <dbReference type="ARBA" id="ARBA00010233"/>
    </source>
</evidence>
<dbReference type="OrthoDB" id="9807329at2"/>
<reference evidence="5 6" key="1">
    <citation type="submission" date="2015-03" db="EMBL/GenBank/DDBJ databases">
        <authorList>
            <person name="Lepp D."/>
            <person name="Hassan Y.I."/>
            <person name="Li X.-Z."/>
            <person name="Zhou T."/>
        </authorList>
    </citation>
    <scope>NUCLEOTIDE SEQUENCE [LARGE SCALE GENOMIC DNA]</scope>
    <source>
        <strain evidence="5 6">E84</strain>
    </source>
</reference>
<feature type="domain" description="LD-carboxypeptidase C-terminal" evidence="4">
    <location>
        <begin position="213"/>
        <end position="335"/>
    </location>
</feature>